<reference evidence="1" key="1">
    <citation type="journal article" date="2021" name="Nat. Commun.">
        <title>Genetic determinants of endophytism in the Arabidopsis root mycobiome.</title>
        <authorList>
            <person name="Mesny F."/>
            <person name="Miyauchi S."/>
            <person name="Thiergart T."/>
            <person name="Pickel B."/>
            <person name="Atanasova L."/>
            <person name="Karlsson M."/>
            <person name="Huettel B."/>
            <person name="Barry K.W."/>
            <person name="Haridas S."/>
            <person name="Chen C."/>
            <person name="Bauer D."/>
            <person name="Andreopoulos W."/>
            <person name="Pangilinan J."/>
            <person name="LaButti K."/>
            <person name="Riley R."/>
            <person name="Lipzen A."/>
            <person name="Clum A."/>
            <person name="Drula E."/>
            <person name="Henrissat B."/>
            <person name="Kohler A."/>
            <person name="Grigoriev I.V."/>
            <person name="Martin F.M."/>
            <person name="Hacquard S."/>
        </authorList>
    </citation>
    <scope>NUCLEOTIDE SEQUENCE</scope>
    <source>
        <strain evidence="1">MPI-CAGE-CH-0243</strain>
    </source>
</reference>
<dbReference type="EMBL" id="JAGMWT010000013">
    <property type="protein sequence ID" value="KAH7117539.1"/>
    <property type="molecule type" value="Genomic_DNA"/>
</dbReference>
<dbReference type="SUPFAM" id="SSF48264">
    <property type="entry name" value="Cytochrome P450"/>
    <property type="match status" value="1"/>
</dbReference>
<proteinExistence type="predicted"/>
<keyword evidence="2" id="KW-1185">Reference proteome</keyword>
<organism evidence="1 2">
    <name type="scientific">Dendryphion nanum</name>
    <dbReference type="NCBI Taxonomy" id="256645"/>
    <lineage>
        <taxon>Eukaryota</taxon>
        <taxon>Fungi</taxon>
        <taxon>Dikarya</taxon>
        <taxon>Ascomycota</taxon>
        <taxon>Pezizomycotina</taxon>
        <taxon>Dothideomycetes</taxon>
        <taxon>Pleosporomycetidae</taxon>
        <taxon>Pleosporales</taxon>
        <taxon>Torulaceae</taxon>
        <taxon>Dendryphion</taxon>
    </lineage>
</organism>
<dbReference type="GO" id="GO:0004497">
    <property type="term" value="F:monooxygenase activity"/>
    <property type="evidence" value="ECO:0007669"/>
    <property type="project" value="InterPro"/>
</dbReference>
<evidence type="ECO:0000313" key="1">
    <source>
        <dbReference type="EMBL" id="KAH7117539.1"/>
    </source>
</evidence>
<dbReference type="GO" id="GO:0016705">
    <property type="term" value="F:oxidoreductase activity, acting on paired donors, with incorporation or reduction of molecular oxygen"/>
    <property type="evidence" value="ECO:0007669"/>
    <property type="project" value="InterPro"/>
</dbReference>
<protein>
    <submittedName>
        <fullName evidence="1">Uncharacterized protein</fullName>
    </submittedName>
</protein>
<name>A0A9P9DEM1_9PLEO</name>
<feature type="non-terminal residue" evidence="1">
    <location>
        <position position="1"/>
    </location>
</feature>
<dbReference type="Proteomes" id="UP000700596">
    <property type="component" value="Unassembled WGS sequence"/>
</dbReference>
<evidence type="ECO:0000313" key="2">
    <source>
        <dbReference type="Proteomes" id="UP000700596"/>
    </source>
</evidence>
<dbReference type="OrthoDB" id="10029320at2759"/>
<accession>A0A9P9DEM1</accession>
<gene>
    <name evidence="1" type="ORF">B0J11DRAFT_442160</name>
</gene>
<sequence>EPSNPNPMNWLLPAYETTWRVVLVCVIKLRYRNAPNTQKQRKLPKDYMSDISKRRFKGEFTMPGVYGFCVNVIVKEILRLYPPTRRVYRCFTEDGGDVKADIELCHRISVDDAFSPGPLCFRSERWFEIRAHLGSEKTRQDVSYVEQEHGFMLFAVYCPAGQKSTQTFGLKMITLLAVVLCDG</sequence>
<dbReference type="InterPro" id="IPR036396">
    <property type="entry name" value="Cyt_P450_sf"/>
</dbReference>
<dbReference type="GO" id="GO:0020037">
    <property type="term" value="F:heme binding"/>
    <property type="evidence" value="ECO:0007669"/>
    <property type="project" value="InterPro"/>
</dbReference>
<dbReference type="GO" id="GO:0005506">
    <property type="term" value="F:iron ion binding"/>
    <property type="evidence" value="ECO:0007669"/>
    <property type="project" value="InterPro"/>
</dbReference>
<dbReference type="AlphaFoldDB" id="A0A9P9DEM1"/>
<comment type="caution">
    <text evidence="1">The sequence shown here is derived from an EMBL/GenBank/DDBJ whole genome shotgun (WGS) entry which is preliminary data.</text>
</comment>